<dbReference type="PATRIC" id="fig|1392007.3.peg.42"/>
<accession>V7HY07</accession>
<evidence type="ECO:0000256" key="1">
    <source>
        <dbReference type="SAM" id="Phobius"/>
    </source>
</evidence>
<dbReference type="PANTHER" id="PTHR38446:SF1">
    <property type="entry name" value="BLL0914 PROTEIN"/>
    <property type="match status" value="1"/>
</dbReference>
<dbReference type="Pfam" id="PF06993">
    <property type="entry name" value="DUF1304"/>
    <property type="match status" value="1"/>
</dbReference>
<organism evidence="2 3">
    <name type="scientific">Ligilactobacillus equi DPC 6820</name>
    <dbReference type="NCBI Taxonomy" id="1392007"/>
    <lineage>
        <taxon>Bacteria</taxon>
        <taxon>Bacillati</taxon>
        <taxon>Bacillota</taxon>
        <taxon>Bacilli</taxon>
        <taxon>Lactobacillales</taxon>
        <taxon>Lactobacillaceae</taxon>
        <taxon>Ligilactobacillus</taxon>
    </lineage>
</organism>
<dbReference type="EMBL" id="AWWH01000006">
    <property type="protein sequence ID" value="ETA75129.1"/>
    <property type="molecule type" value="Genomic_DNA"/>
</dbReference>
<keyword evidence="1" id="KW-0472">Membrane</keyword>
<feature type="transmembrane region" description="Helical" evidence="1">
    <location>
        <begin position="79"/>
        <end position="97"/>
    </location>
</feature>
<keyword evidence="1" id="KW-1133">Transmembrane helix</keyword>
<keyword evidence="3" id="KW-1185">Reference proteome</keyword>
<evidence type="ECO:0000313" key="2">
    <source>
        <dbReference type="EMBL" id="ETA75129.1"/>
    </source>
</evidence>
<dbReference type="PANTHER" id="PTHR38446">
    <property type="entry name" value="BLL0914 PROTEIN"/>
    <property type="match status" value="1"/>
</dbReference>
<keyword evidence="1" id="KW-0812">Transmembrane</keyword>
<sequence>MHNLAIFFVFLVALEALYIMRIEMFGTPEKHAQTFDMPLEYTKQEQARTAMANQGLYNGFLGVGLLLSLFLLPSAGRFFAVTMFLVFISIAAIYGWLSSGKIKILYLQGSPAFIALLLWIFF</sequence>
<comment type="caution">
    <text evidence="2">The sequence shown here is derived from an EMBL/GenBank/DDBJ whole genome shotgun (WGS) entry which is preliminary data.</text>
</comment>
<name>V7HY07_9LACO</name>
<dbReference type="Proteomes" id="UP000018559">
    <property type="component" value="Unassembled WGS sequence"/>
</dbReference>
<dbReference type="InterPro" id="IPR009732">
    <property type="entry name" value="DUF1304"/>
</dbReference>
<evidence type="ECO:0008006" key="4">
    <source>
        <dbReference type="Google" id="ProtNLM"/>
    </source>
</evidence>
<feature type="transmembrane region" description="Helical" evidence="1">
    <location>
        <begin position="103"/>
        <end position="121"/>
    </location>
</feature>
<reference evidence="2 3" key="1">
    <citation type="journal article" date="2014" name="Genome Announc.">
        <title>The Genome of the Predominant Equine Lactobacillus Species, Lactobacillus equi, Is Reflective of Its Lifestyle Adaptations to an Herbivorous Host.</title>
        <authorList>
            <person name="O'Donnell M.M."/>
            <person name="Harris H.M."/>
            <person name="O'Toole P.W."/>
            <person name="Ross R.P."/>
        </authorList>
    </citation>
    <scope>NUCLEOTIDE SEQUENCE [LARGE SCALE GENOMIC DNA]</scope>
    <source>
        <strain evidence="2 3">DPC 6820</strain>
    </source>
</reference>
<dbReference type="RefSeq" id="WP_023858661.1">
    <property type="nucleotide sequence ID" value="NZ_AWWH01000006.1"/>
</dbReference>
<proteinExistence type="predicted"/>
<feature type="transmembrane region" description="Helical" evidence="1">
    <location>
        <begin position="56"/>
        <end position="72"/>
    </location>
</feature>
<gene>
    <name evidence="2" type="ORF">LEQ_2530c</name>
</gene>
<protein>
    <recommendedName>
        <fullName evidence="4">Integral membrane protein</fullName>
    </recommendedName>
</protein>
<dbReference type="AlphaFoldDB" id="V7HY07"/>
<evidence type="ECO:0000313" key="3">
    <source>
        <dbReference type="Proteomes" id="UP000018559"/>
    </source>
</evidence>